<evidence type="ECO:0000313" key="2">
    <source>
        <dbReference type="EMBL" id="KNF06572.1"/>
    </source>
</evidence>
<sequence>MLNMSLKIAIVSLVVLVAVIMGIDASPAMSPDVKSLMKRAYPDAKPLAIIKRSPHANGKPF</sequence>
<proteinExistence type="predicted"/>
<evidence type="ECO:0000256" key="1">
    <source>
        <dbReference type="SAM" id="SignalP"/>
    </source>
</evidence>
<dbReference type="Proteomes" id="UP000054564">
    <property type="component" value="Unassembled WGS sequence"/>
</dbReference>
<gene>
    <name evidence="2" type="ORF">PSTG_00445</name>
</gene>
<feature type="signal peptide" evidence="1">
    <location>
        <begin position="1"/>
        <end position="25"/>
    </location>
</feature>
<evidence type="ECO:0000313" key="3">
    <source>
        <dbReference type="Proteomes" id="UP000054564"/>
    </source>
</evidence>
<comment type="caution">
    <text evidence="2">The sequence shown here is derived from an EMBL/GenBank/DDBJ whole genome shotgun (WGS) entry which is preliminary data.</text>
</comment>
<protein>
    <submittedName>
        <fullName evidence="2">Uncharacterized protein</fullName>
    </submittedName>
</protein>
<dbReference type="AlphaFoldDB" id="A0A0L0W538"/>
<name>A0A0L0W538_9BASI</name>
<reference evidence="3" key="1">
    <citation type="submission" date="2014-03" db="EMBL/GenBank/DDBJ databases">
        <title>The Genome Sequence of Puccinia striiformis f. sp. tritici PST-78.</title>
        <authorList>
            <consortium name="The Broad Institute Genome Sequencing Platform"/>
            <person name="Cuomo C."/>
            <person name="Hulbert S."/>
            <person name="Chen X."/>
            <person name="Walker B."/>
            <person name="Young S.K."/>
            <person name="Zeng Q."/>
            <person name="Gargeya S."/>
            <person name="Fitzgerald M."/>
            <person name="Haas B."/>
            <person name="Abouelleil A."/>
            <person name="Alvarado L."/>
            <person name="Arachchi H.M."/>
            <person name="Berlin A.M."/>
            <person name="Chapman S.B."/>
            <person name="Goldberg J."/>
            <person name="Griggs A."/>
            <person name="Gujja S."/>
            <person name="Hansen M."/>
            <person name="Howarth C."/>
            <person name="Imamovic A."/>
            <person name="Larimer J."/>
            <person name="McCowan C."/>
            <person name="Montmayeur A."/>
            <person name="Murphy C."/>
            <person name="Neiman D."/>
            <person name="Pearson M."/>
            <person name="Priest M."/>
            <person name="Roberts A."/>
            <person name="Saif S."/>
            <person name="Shea T."/>
            <person name="Sisk P."/>
            <person name="Sykes S."/>
            <person name="Wortman J."/>
            <person name="Nusbaum C."/>
            <person name="Birren B."/>
        </authorList>
    </citation>
    <scope>NUCLEOTIDE SEQUENCE [LARGE SCALE GENOMIC DNA]</scope>
    <source>
        <strain evidence="3">race PST-78</strain>
    </source>
</reference>
<keyword evidence="3" id="KW-1185">Reference proteome</keyword>
<accession>A0A0L0W538</accession>
<keyword evidence="1" id="KW-0732">Signal</keyword>
<feature type="chain" id="PRO_5005551089" evidence="1">
    <location>
        <begin position="26"/>
        <end position="61"/>
    </location>
</feature>
<organism evidence="2 3">
    <name type="scientific">Puccinia striiformis f. sp. tritici PST-78</name>
    <dbReference type="NCBI Taxonomy" id="1165861"/>
    <lineage>
        <taxon>Eukaryota</taxon>
        <taxon>Fungi</taxon>
        <taxon>Dikarya</taxon>
        <taxon>Basidiomycota</taxon>
        <taxon>Pucciniomycotina</taxon>
        <taxon>Pucciniomycetes</taxon>
        <taxon>Pucciniales</taxon>
        <taxon>Pucciniaceae</taxon>
        <taxon>Puccinia</taxon>
    </lineage>
</organism>
<dbReference type="OrthoDB" id="2498113at2759"/>
<dbReference type="EMBL" id="AJIL01000003">
    <property type="protein sequence ID" value="KNF06572.1"/>
    <property type="molecule type" value="Genomic_DNA"/>
</dbReference>